<feature type="domain" description="Mutator-like transposase" evidence="1">
    <location>
        <begin position="2"/>
        <end position="248"/>
    </location>
</feature>
<dbReference type="Proteomes" id="UP000681722">
    <property type="component" value="Unassembled WGS sequence"/>
</dbReference>
<dbReference type="EMBL" id="CAJOBC010083016">
    <property type="protein sequence ID" value="CAF4295532.1"/>
    <property type="molecule type" value="Genomic_DNA"/>
</dbReference>
<proteinExistence type="predicted"/>
<evidence type="ECO:0000313" key="2">
    <source>
        <dbReference type="EMBL" id="CAF4295532.1"/>
    </source>
</evidence>
<dbReference type="OrthoDB" id="10060618at2759"/>
<organism evidence="2 3">
    <name type="scientific">Didymodactylos carnosus</name>
    <dbReference type="NCBI Taxonomy" id="1234261"/>
    <lineage>
        <taxon>Eukaryota</taxon>
        <taxon>Metazoa</taxon>
        <taxon>Spiralia</taxon>
        <taxon>Gnathifera</taxon>
        <taxon>Rotifera</taxon>
        <taxon>Eurotatoria</taxon>
        <taxon>Bdelloidea</taxon>
        <taxon>Philodinida</taxon>
        <taxon>Philodinidae</taxon>
        <taxon>Didymodactylos</taxon>
    </lineage>
</organism>
<evidence type="ECO:0000259" key="1">
    <source>
        <dbReference type="Pfam" id="PF20700"/>
    </source>
</evidence>
<dbReference type="InterPro" id="IPR049012">
    <property type="entry name" value="Mutator_transp_dom"/>
</dbReference>
<comment type="caution">
    <text evidence="2">The sequence shown here is derived from an EMBL/GenBank/DDBJ whole genome shotgun (WGS) entry which is preliminary data.</text>
</comment>
<dbReference type="Pfam" id="PF20700">
    <property type="entry name" value="Mutator"/>
    <property type="match status" value="1"/>
</dbReference>
<dbReference type="AlphaFoldDB" id="A0A8S2TQS1"/>
<protein>
    <recommendedName>
        <fullName evidence="1">Mutator-like transposase domain-containing protein</fullName>
    </recommendedName>
</protein>
<sequence>MKLLGALNLPPPVQEQKYREAQEFILNYVEKAQEQSMIAAVEEAVVEAGDVRNLTISGDGAWLTRGFSSVHGISALCSTTRPKTVDTNWCSKKCSKCQGAERTSGEMEKEMIHEMFCRSLSKYKINYVSYIGDGDAKVRKYLTDNPPYSGVIIKKLEDTNHFAKRMLSRIKEVKQENKNRILSDGKNFSGKGRMTDAQAIKFKIYFAKAIRESKTDLDKLYQKSWAIFKHHYSTDKQPMHDWCDSKWCK</sequence>
<reference evidence="2" key="1">
    <citation type="submission" date="2021-02" db="EMBL/GenBank/DDBJ databases">
        <authorList>
            <person name="Nowell W R."/>
        </authorList>
    </citation>
    <scope>NUCLEOTIDE SEQUENCE</scope>
</reference>
<accession>A0A8S2TQS1</accession>
<name>A0A8S2TQS1_9BILA</name>
<evidence type="ECO:0000313" key="3">
    <source>
        <dbReference type="Proteomes" id="UP000681722"/>
    </source>
</evidence>
<gene>
    <name evidence="2" type="ORF">SRO942_LOCUS33981</name>
</gene>